<dbReference type="GeneID" id="94583668"/>
<accession>A0A1D8NJ58</accession>
<organism evidence="1 2">
    <name type="scientific">Yarrowia lipolytica</name>
    <name type="common">Candida lipolytica</name>
    <dbReference type="NCBI Taxonomy" id="4952"/>
    <lineage>
        <taxon>Eukaryota</taxon>
        <taxon>Fungi</taxon>
        <taxon>Dikarya</taxon>
        <taxon>Ascomycota</taxon>
        <taxon>Saccharomycotina</taxon>
        <taxon>Dipodascomycetes</taxon>
        <taxon>Dipodascales</taxon>
        <taxon>Dipodascales incertae sedis</taxon>
        <taxon>Yarrowia</taxon>
    </lineage>
</organism>
<dbReference type="RefSeq" id="XP_068139165.1">
    <property type="nucleotide sequence ID" value="XM_068283064.1"/>
</dbReference>
<dbReference type="AlphaFoldDB" id="A0A1D8NJ58"/>
<sequence length="93" mass="10841">MQTQTRQKTQKNDRRHPVIYICGGAPMRKNATATCQRAISRYLVDTTSVSRLHATLKQRWTGAIITYSFTSTDHFLTPPTERPFSTRRYCQYQ</sequence>
<dbReference type="VEuPathDB" id="FungiDB:YALI1_E23498g"/>
<protein>
    <submittedName>
        <fullName evidence="1">Uncharacterized protein</fullName>
    </submittedName>
</protein>
<dbReference type="EMBL" id="CP017557">
    <property type="protein sequence ID" value="AOW05664.1"/>
    <property type="molecule type" value="Genomic_DNA"/>
</dbReference>
<gene>
    <name evidence="1" type="ORF">YALI1_E23498g</name>
</gene>
<name>A0A1D8NJ58_YARLL</name>
<evidence type="ECO:0000313" key="2">
    <source>
        <dbReference type="Proteomes" id="UP000182444"/>
    </source>
</evidence>
<dbReference type="Proteomes" id="UP000182444">
    <property type="component" value="Chromosome 1E"/>
</dbReference>
<evidence type="ECO:0000313" key="1">
    <source>
        <dbReference type="EMBL" id="AOW05664.1"/>
    </source>
</evidence>
<proteinExistence type="predicted"/>
<reference evidence="1 2" key="1">
    <citation type="journal article" date="2016" name="PLoS ONE">
        <title>Sequence Assembly of Yarrowia lipolytica Strain W29/CLIB89 Shows Transposable Element Diversity.</title>
        <authorList>
            <person name="Magnan C."/>
            <person name="Yu J."/>
            <person name="Chang I."/>
            <person name="Jahn E."/>
            <person name="Kanomata Y."/>
            <person name="Wu J."/>
            <person name="Zeller M."/>
            <person name="Oakes M."/>
            <person name="Baldi P."/>
            <person name="Sandmeyer S."/>
        </authorList>
    </citation>
    <scope>NUCLEOTIDE SEQUENCE [LARGE SCALE GENOMIC DNA]</scope>
    <source>
        <strain evidence="2">CLIB89(W29)</strain>
    </source>
</reference>